<dbReference type="EMBL" id="ASPP01006600">
    <property type="protein sequence ID" value="ETO28562.1"/>
    <property type="molecule type" value="Genomic_DNA"/>
</dbReference>
<dbReference type="SUPFAM" id="SSF51735">
    <property type="entry name" value="NAD(P)-binding Rossmann-fold domains"/>
    <property type="match status" value="1"/>
</dbReference>
<dbReference type="Pfam" id="PF00393">
    <property type="entry name" value="6PGD"/>
    <property type="match status" value="1"/>
</dbReference>
<dbReference type="AlphaFoldDB" id="X6NTC7"/>
<keyword evidence="9" id="KW-1185">Reference proteome</keyword>
<dbReference type="InterPro" id="IPR036291">
    <property type="entry name" value="NAD(P)-bd_dom_sf"/>
</dbReference>
<dbReference type="Pfam" id="PF03446">
    <property type="entry name" value="NAD_binding_2"/>
    <property type="match status" value="2"/>
</dbReference>
<dbReference type="OrthoDB" id="434986at2759"/>
<feature type="domain" description="6-phosphogluconate dehydrogenase C-terminal" evidence="7">
    <location>
        <begin position="211"/>
        <end position="335"/>
    </location>
</feature>
<dbReference type="Gene3D" id="3.40.50.720">
    <property type="entry name" value="NAD(P)-binding Rossmann-like Domain"/>
    <property type="match status" value="2"/>
</dbReference>
<dbReference type="GO" id="GO:0006098">
    <property type="term" value="P:pentose-phosphate shunt"/>
    <property type="evidence" value="ECO:0007669"/>
    <property type="project" value="UniProtKB-UniPathway"/>
</dbReference>
<dbReference type="GO" id="GO:0050661">
    <property type="term" value="F:NADP binding"/>
    <property type="evidence" value="ECO:0007669"/>
    <property type="project" value="InterPro"/>
</dbReference>
<dbReference type="PROSITE" id="PS00461">
    <property type="entry name" value="6PGD"/>
    <property type="match status" value="1"/>
</dbReference>
<dbReference type="GO" id="GO:0004616">
    <property type="term" value="F:phosphogluconate dehydrogenase (decarboxylating) activity"/>
    <property type="evidence" value="ECO:0007669"/>
    <property type="project" value="UniProtKB-EC"/>
</dbReference>
<dbReference type="PANTHER" id="PTHR11811">
    <property type="entry name" value="6-PHOSPHOGLUCONATE DEHYDROGENASE"/>
    <property type="match status" value="1"/>
</dbReference>
<dbReference type="SUPFAM" id="SSF48179">
    <property type="entry name" value="6-phosphogluconate dehydrogenase C-terminal domain-like"/>
    <property type="match status" value="1"/>
</dbReference>
<dbReference type="UniPathway" id="UPA00115">
    <property type="reaction ID" value="UER00410"/>
</dbReference>
<sequence length="340" mass="37427">MAQAKGNDIGLYGLAVMGQNLALNIADKGFSISVSNRSPEKVDTTLERAKKEKVKGKIEGYKDVKEFVGSIRKPRAIIILVSAGKPVEDVIDLLLEVLEPGKKKNSLVSKKKKKKRKFWCKKNFFLTNKKKKKGDMIVDGERRAEKVTAKKLLYMGMGVSGGEEGARHGPSLMPGGPIEGYKRIEDILVKIAAKSNDGTVCVTHIGPGGAGNYVKMVHNGIEYGDMQLIAEAVIFRKKDDRGKDKDADLVDKVLDKTGQKGTGKWTVREAAEQSIAASTMSAALDVRNLSALYEERQVAARIFEPSKPEHVKNVKQFVDDVRSAVTYPIANGSFFFFFLF</sequence>
<protein>
    <recommendedName>
        <fullName evidence="3">phosphogluconate dehydrogenase (NADP(+)-dependent, decarboxylating)</fullName>
        <ecNumber evidence="3">1.1.1.44</ecNumber>
    </recommendedName>
</protein>
<dbReference type="Proteomes" id="UP000023152">
    <property type="component" value="Unassembled WGS sequence"/>
</dbReference>
<accession>X6NTC7</accession>
<gene>
    <name evidence="8" type="ORF">RFI_08569</name>
</gene>
<dbReference type="InterPro" id="IPR008927">
    <property type="entry name" value="6-PGluconate_DH-like_C_sf"/>
</dbReference>
<keyword evidence="4" id="KW-0560">Oxidoreductase</keyword>
<dbReference type="InterPro" id="IPR006183">
    <property type="entry name" value="Pgluconate_DH"/>
</dbReference>
<reference evidence="8 9" key="1">
    <citation type="journal article" date="2013" name="Curr. Biol.">
        <title>The Genome of the Foraminiferan Reticulomyxa filosa.</title>
        <authorList>
            <person name="Glockner G."/>
            <person name="Hulsmann N."/>
            <person name="Schleicher M."/>
            <person name="Noegel A.A."/>
            <person name="Eichinger L."/>
            <person name="Gallinger C."/>
            <person name="Pawlowski J."/>
            <person name="Sierra R."/>
            <person name="Euteneuer U."/>
            <person name="Pillet L."/>
            <person name="Moustafa A."/>
            <person name="Platzer M."/>
            <person name="Groth M."/>
            <person name="Szafranski K."/>
            <person name="Schliwa M."/>
        </authorList>
    </citation>
    <scope>NUCLEOTIDE SEQUENCE [LARGE SCALE GENOMIC DNA]</scope>
</reference>
<evidence type="ECO:0000256" key="2">
    <source>
        <dbReference type="ARBA" id="ARBA00008419"/>
    </source>
</evidence>
<comment type="pathway">
    <text evidence="1">Carbohydrate degradation; pentose phosphate pathway; D-ribulose 5-phosphate from D-glucose 6-phosphate (oxidative stage): step 3/3.</text>
</comment>
<dbReference type="EC" id="1.1.1.44" evidence="3"/>
<evidence type="ECO:0000256" key="4">
    <source>
        <dbReference type="ARBA" id="ARBA00023002"/>
    </source>
</evidence>
<dbReference type="Gene3D" id="1.10.1040.10">
    <property type="entry name" value="N-(1-d-carboxylethyl)-l-norvaline Dehydrogenase, domain 2"/>
    <property type="match status" value="2"/>
</dbReference>
<dbReference type="GO" id="GO:0019521">
    <property type="term" value="P:D-gluconate metabolic process"/>
    <property type="evidence" value="ECO:0007669"/>
    <property type="project" value="UniProtKB-KW"/>
</dbReference>
<comment type="caution">
    <text evidence="8">The sequence shown here is derived from an EMBL/GenBank/DDBJ whole genome shotgun (WGS) entry which is preliminary data.</text>
</comment>
<evidence type="ECO:0000313" key="8">
    <source>
        <dbReference type="EMBL" id="ETO28562.1"/>
    </source>
</evidence>
<dbReference type="InterPro" id="IPR006115">
    <property type="entry name" value="6PGDH_NADP-bd"/>
</dbReference>
<organism evidence="8 9">
    <name type="scientific">Reticulomyxa filosa</name>
    <dbReference type="NCBI Taxonomy" id="46433"/>
    <lineage>
        <taxon>Eukaryota</taxon>
        <taxon>Sar</taxon>
        <taxon>Rhizaria</taxon>
        <taxon>Retaria</taxon>
        <taxon>Foraminifera</taxon>
        <taxon>Monothalamids</taxon>
        <taxon>Reticulomyxidae</taxon>
        <taxon>Reticulomyxa</taxon>
    </lineage>
</organism>
<evidence type="ECO:0000256" key="5">
    <source>
        <dbReference type="ARBA" id="ARBA00023064"/>
    </source>
</evidence>
<evidence type="ECO:0000256" key="6">
    <source>
        <dbReference type="ARBA" id="ARBA00023126"/>
    </source>
</evidence>
<proteinExistence type="inferred from homology"/>
<dbReference type="PRINTS" id="PR00076">
    <property type="entry name" value="6PGDHDRGNASE"/>
</dbReference>
<evidence type="ECO:0000313" key="9">
    <source>
        <dbReference type="Proteomes" id="UP000023152"/>
    </source>
</evidence>
<keyword evidence="6" id="KW-0570">Pentose shunt</keyword>
<evidence type="ECO:0000256" key="3">
    <source>
        <dbReference type="ARBA" id="ARBA00013011"/>
    </source>
</evidence>
<name>X6NTC7_RETFI</name>
<feature type="non-terminal residue" evidence="8">
    <location>
        <position position="340"/>
    </location>
</feature>
<dbReference type="InterPro" id="IPR013328">
    <property type="entry name" value="6PGD_dom2"/>
</dbReference>
<evidence type="ECO:0000256" key="1">
    <source>
        <dbReference type="ARBA" id="ARBA00004874"/>
    </source>
</evidence>
<dbReference type="SMART" id="SM01350">
    <property type="entry name" value="6PGD"/>
    <property type="match status" value="1"/>
</dbReference>
<dbReference type="InterPro" id="IPR006184">
    <property type="entry name" value="6PGdom_BS"/>
</dbReference>
<comment type="similarity">
    <text evidence="2">Belongs to the 6-phosphogluconate dehydrogenase family.</text>
</comment>
<dbReference type="InterPro" id="IPR006114">
    <property type="entry name" value="6PGDH_C"/>
</dbReference>
<keyword evidence="5" id="KW-0311">Gluconate utilization</keyword>
<evidence type="ECO:0000259" key="7">
    <source>
        <dbReference type="SMART" id="SM01350"/>
    </source>
</evidence>